<dbReference type="EMBL" id="CAJNAP010000014">
    <property type="protein sequence ID" value="CAE6506061.1"/>
    <property type="molecule type" value="Genomic_DNA"/>
</dbReference>
<accession>A0A8H8Z0Q9</accession>
<evidence type="ECO:0000313" key="3">
    <source>
        <dbReference type="Proteomes" id="UP000601736"/>
    </source>
</evidence>
<sequence>MKRTRSNVPNPDIRILKVSSCSSLSGKSTLTYQVGCNAESKVLFRVTDNTGGGFFNDEWVAFDAIQQAFDKQPKSRPIVSHILLALFEGRSLNSPAFLLAVLQAEGLVKPLGEKKRGYERTDPAEFMAEIKKHMSSHANAKGDEGRVAVSSPQPAKRGGKAKASSEKATAPTN</sequence>
<evidence type="ECO:0000313" key="2">
    <source>
        <dbReference type="EMBL" id="CAE6506061.1"/>
    </source>
</evidence>
<gene>
    <name evidence="2" type="ORF">NMYAN_210019</name>
</gene>
<name>A0A8H8Z0Q9_9PROT</name>
<comment type="caution">
    <text evidence="2">The sequence shown here is derived from an EMBL/GenBank/DDBJ whole genome shotgun (WGS) entry which is preliminary data.</text>
</comment>
<protein>
    <submittedName>
        <fullName evidence="2">Uncharacterized protein</fullName>
    </submittedName>
</protein>
<reference evidence="2" key="1">
    <citation type="submission" date="2021-02" db="EMBL/GenBank/DDBJ databases">
        <authorList>
            <person name="Han P."/>
        </authorList>
    </citation>
    <scope>NUCLEOTIDE SEQUENCE</scope>
    <source>
        <strain evidence="2">Nitrosomonas nitrosa 18-3D</strain>
    </source>
</reference>
<feature type="region of interest" description="Disordered" evidence="1">
    <location>
        <begin position="132"/>
        <end position="173"/>
    </location>
</feature>
<dbReference type="Proteomes" id="UP000601736">
    <property type="component" value="Unassembled WGS sequence"/>
</dbReference>
<dbReference type="AlphaFoldDB" id="A0A8H8Z0Q9"/>
<dbReference type="RefSeq" id="WP_204799821.1">
    <property type="nucleotide sequence ID" value="NZ_CAJNAP010000014.1"/>
</dbReference>
<organism evidence="2 3">
    <name type="scientific">Nitrosomonas nitrosa</name>
    <dbReference type="NCBI Taxonomy" id="52442"/>
    <lineage>
        <taxon>Bacteria</taxon>
        <taxon>Pseudomonadati</taxon>
        <taxon>Pseudomonadota</taxon>
        <taxon>Betaproteobacteria</taxon>
        <taxon>Nitrosomonadales</taxon>
        <taxon>Nitrosomonadaceae</taxon>
        <taxon>Nitrosomonas</taxon>
    </lineage>
</organism>
<evidence type="ECO:0000256" key="1">
    <source>
        <dbReference type="SAM" id="MobiDB-lite"/>
    </source>
</evidence>
<proteinExistence type="predicted"/>